<dbReference type="PANTHER" id="PTHR12835">
    <property type="entry name" value="BIOTIN PROTEIN LIGASE"/>
    <property type="match status" value="1"/>
</dbReference>
<dbReference type="EC" id="6.3.4.15" evidence="5"/>
<dbReference type="SUPFAM" id="SSF50037">
    <property type="entry name" value="C-terminal domain of transcriptional repressors"/>
    <property type="match status" value="1"/>
</dbReference>
<dbReference type="InterPro" id="IPR003887">
    <property type="entry name" value="LEM_dom"/>
</dbReference>
<dbReference type="RefSeq" id="WP_005544502.1">
    <property type="nucleotide sequence ID" value="NZ_CP012959.1"/>
</dbReference>
<evidence type="ECO:0000256" key="7">
    <source>
        <dbReference type="SAM" id="Coils"/>
    </source>
</evidence>
<reference evidence="10 11" key="1">
    <citation type="submission" date="2015-10" db="EMBL/GenBank/DDBJ databases">
        <title>Tn-seq of a polymicrobial infection.</title>
        <authorList>
            <person name="Stacy A."/>
            <person name="Rumbaugh K.P."/>
            <person name="Whiteley M."/>
        </authorList>
    </citation>
    <scope>NUCLEOTIDE SEQUENCE [LARGE SCALE GENOMIC DNA]</scope>
    <source>
        <strain evidence="10 11">624</strain>
    </source>
</reference>
<keyword evidence="4" id="KW-0092">Biotin</keyword>
<dbReference type="GO" id="GO:0004077">
    <property type="term" value="F:biotin--[biotin carboxyl-carrier protein] ligase activity"/>
    <property type="evidence" value="ECO:0007669"/>
    <property type="project" value="UniProtKB-EC"/>
</dbReference>
<evidence type="ECO:0000256" key="6">
    <source>
        <dbReference type="ARBA" id="ARBA00047846"/>
    </source>
</evidence>
<dbReference type="Pfam" id="PF02237">
    <property type="entry name" value="BPL_C"/>
    <property type="match status" value="1"/>
</dbReference>
<evidence type="ECO:0000313" key="11">
    <source>
        <dbReference type="Proteomes" id="UP000072236"/>
    </source>
</evidence>
<dbReference type="GO" id="GO:0005524">
    <property type="term" value="F:ATP binding"/>
    <property type="evidence" value="ECO:0007669"/>
    <property type="project" value="UniProtKB-KW"/>
</dbReference>
<dbReference type="Gene3D" id="2.30.30.100">
    <property type="match status" value="1"/>
</dbReference>
<keyword evidence="7" id="KW-0175">Coiled coil</keyword>
<dbReference type="InterPro" id="IPR004143">
    <property type="entry name" value="BPL_LPL_catalytic"/>
</dbReference>
<dbReference type="InterPro" id="IPR004408">
    <property type="entry name" value="Biotin_CoA_COase_ligase"/>
</dbReference>
<keyword evidence="3" id="KW-0067">ATP-binding</keyword>
<comment type="catalytic activity">
    <reaction evidence="6">
        <text>biotin + L-lysyl-[protein] + ATP = N(6)-biotinyl-L-lysyl-[protein] + AMP + diphosphate + H(+)</text>
        <dbReference type="Rhea" id="RHEA:11756"/>
        <dbReference type="Rhea" id="RHEA-COMP:9752"/>
        <dbReference type="Rhea" id="RHEA-COMP:10505"/>
        <dbReference type="ChEBI" id="CHEBI:15378"/>
        <dbReference type="ChEBI" id="CHEBI:29969"/>
        <dbReference type="ChEBI" id="CHEBI:30616"/>
        <dbReference type="ChEBI" id="CHEBI:33019"/>
        <dbReference type="ChEBI" id="CHEBI:57586"/>
        <dbReference type="ChEBI" id="CHEBI:83144"/>
        <dbReference type="ChEBI" id="CHEBI:456215"/>
        <dbReference type="EC" id="6.3.4.15"/>
    </reaction>
</comment>
<dbReference type="KEGG" id="aact:ACT75_10420"/>
<keyword evidence="1 10" id="KW-0436">Ligase</keyword>
<dbReference type="InterPro" id="IPR008988">
    <property type="entry name" value="Transcriptional_repressor_C"/>
</dbReference>
<keyword evidence="2" id="KW-0547">Nucleotide-binding</keyword>
<dbReference type="PROSITE" id="PS50954">
    <property type="entry name" value="LEM"/>
    <property type="match status" value="1"/>
</dbReference>
<evidence type="ECO:0000313" key="10">
    <source>
        <dbReference type="EMBL" id="AMQ94902.1"/>
    </source>
</evidence>
<evidence type="ECO:0000256" key="1">
    <source>
        <dbReference type="ARBA" id="ARBA00022598"/>
    </source>
</evidence>
<dbReference type="Gene3D" id="3.30.930.10">
    <property type="entry name" value="Bira Bifunctional Protein, Domain 2"/>
    <property type="match status" value="1"/>
</dbReference>
<sequence length="310" mass="34839">MAKLLELLVSGVENSLENLTALLGCDAQQLQQEILQLEQQGICFEVENGHLYLIPEMPLLDEARLTQALAPYGVTLKPVISSTNQYLLDHLEQLQKGDLCLAEYQTTGRGRRGRQWISPFAGQIIMSFYWQLNPTKSLDGLSSVIGLATVQALAELDMYGFQVKWPNDILVNDRKLAGILVEIVNRKNGMLNLIVGIGMNISLGQNKKIDQPWAELSEFFPQVDREQIIIKMTKTIYCYLERFEQHGIDAELQQQWLNHDAYFGAEVNVITEKSAISGIEQGIDAAGHLCVITENGRQYFNAGEVSLRKK</sequence>
<dbReference type="NCBIfam" id="TIGR00121">
    <property type="entry name" value="birA_ligase"/>
    <property type="match status" value="1"/>
</dbReference>
<evidence type="ECO:0000259" key="8">
    <source>
        <dbReference type="PROSITE" id="PS50954"/>
    </source>
</evidence>
<dbReference type="InterPro" id="IPR003142">
    <property type="entry name" value="BPL_C"/>
</dbReference>
<proteinExistence type="predicted"/>
<evidence type="ECO:0000256" key="4">
    <source>
        <dbReference type="ARBA" id="ARBA00023267"/>
    </source>
</evidence>
<dbReference type="Pfam" id="PF03099">
    <property type="entry name" value="BPL_LplA_LipB"/>
    <property type="match status" value="1"/>
</dbReference>
<dbReference type="InterPro" id="IPR045864">
    <property type="entry name" value="aa-tRNA-synth_II/BPL/LPL"/>
</dbReference>
<dbReference type="SUPFAM" id="SSF55681">
    <property type="entry name" value="Class II aaRS and biotin synthetases"/>
    <property type="match status" value="1"/>
</dbReference>
<dbReference type="GO" id="GO:0005737">
    <property type="term" value="C:cytoplasm"/>
    <property type="evidence" value="ECO:0007669"/>
    <property type="project" value="TreeGrafter"/>
</dbReference>
<dbReference type="EMBL" id="CP012959">
    <property type="protein sequence ID" value="AMQ94902.1"/>
    <property type="molecule type" value="Genomic_DNA"/>
</dbReference>
<protein>
    <recommendedName>
        <fullName evidence="5">biotin--[biotin carboxyl-carrier protein] ligase</fullName>
        <ecNumber evidence="5">6.3.4.15</ecNumber>
    </recommendedName>
</protein>
<dbReference type="AlphaFoldDB" id="A0AAC8Y0I6"/>
<feature type="coiled-coil region" evidence="7">
    <location>
        <begin position="20"/>
        <end position="47"/>
    </location>
</feature>
<feature type="domain" description="BPL/LPL catalytic" evidence="9">
    <location>
        <begin position="59"/>
        <end position="244"/>
    </location>
</feature>
<dbReference type="NCBIfam" id="NF008847">
    <property type="entry name" value="PRK11886.1-2"/>
    <property type="match status" value="1"/>
</dbReference>
<feature type="domain" description="LEM" evidence="8">
    <location>
        <begin position="54"/>
        <end position="98"/>
    </location>
</feature>
<name>A0AAC8Y0I6_AGGAC</name>
<dbReference type="PROSITE" id="PS51733">
    <property type="entry name" value="BPL_LPL_CATALYTIC"/>
    <property type="match status" value="1"/>
</dbReference>
<dbReference type="Proteomes" id="UP000072236">
    <property type="component" value="Chromosome"/>
</dbReference>
<evidence type="ECO:0000256" key="2">
    <source>
        <dbReference type="ARBA" id="ARBA00022741"/>
    </source>
</evidence>
<organism evidence="10 11">
    <name type="scientific">Aggregatibacter actinomycetemcomitans</name>
    <name type="common">Actinobacillus actinomycetemcomitans</name>
    <name type="synonym">Haemophilus actinomycetemcomitans</name>
    <dbReference type="NCBI Taxonomy" id="714"/>
    <lineage>
        <taxon>Bacteria</taxon>
        <taxon>Pseudomonadati</taxon>
        <taxon>Pseudomonadota</taxon>
        <taxon>Gammaproteobacteria</taxon>
        <taxon>Pasteurellales</taxon>
        <taxon>Pasteurellaceae</taxon>
        <taxon>Aggregatibacter</taxon>
    </lineage>
</organism>
<evidence type="ECO:0000259" key="9">
    <source>
        <dbReference type="PROSITE" id="PS51733"/>
    </source>
</evidence>
<gene>
    <name evidence="10" type="ORF">ACT75_10420</name>
</gene>
<accession>A0AAC8Y0I6</accession>
<evidence type="ECO:0000256" key="5">
    <source>
        <dbReference type="ARBA" id="ARBA00024227"/>
    </source>
</evidence>
<evidence type="ECO:0000256" key="3">
    <source>
        <dbReference type="ARBA" id="ARBA00022840"/>
    </source>
</evidence>
<dbReference type="PANTHER" id="PTHR12835:SF5">
    <property type="entry name" value="BIOTIN--PROTEIN LIGASE"/>
    <property type="match status" value="1"/>
</dbReference>
<dbReference type="CDD" id="cd16442">
    <property type="entry name" value="BPL"/>
    <property type="match status" value="1"/>
</dbReference>